<evidence type="ECO:0000313" key="4">
    <source>
        <dbReference type="Proteomes" id="UP000544107"/>
    </source>
</evidence>
<sequence length="70" mass="8033">MQDTPSKKLAQQYLDLGGTRKAKIDDNIADTRKWDDEPAEAARFWDEKIAVLSEEERREVETLLPSIDGQ</sequence>
<dbReference type="OrthoDB" id="8387422at2"/>
<name>A0A1Q9A577_9HYPH</name>
<reference evidence="1 4" key="2">
    <citation type="submission" date="2020-08" db="EMBL/GenBank/DDBJ databases">
        <title>Genomic Encyclopedia of Type Strains, Phase IV (KMG-IV): sequencing the most valuable type-strain genomes for metagenomic binning, comparative biology and taxonomic classification.</title>
        <authorList>
            <person name="Goeker M."/>
        </authorList>
    </citation>
    <scope>NUCLEOTIDE SEQUENCE [LARGE SCALE GENOMIC DNA]</scope>
    <source>
        <strain evidence="1 4">DSM 100021</strain>
    </source>
</reference>
<evidence type="ECO:0000313" key="3">
    <source>
        <dbReference type="Proteomes" id="UP000185598"/>
    </source>
</evidence>
<protein>
    <submittedName>
        <fullName evidence="2">Uncharacterized protein</fullName>
    </submittedName>
</protein>
<dbReference type="Proteomes" id="UP000544107">
    <property type="component" value="Unassembled WGS sequence"/>
</dbReference>
<reference evidence="2 3" key="1">
    <citation type="submission" date="2016-09" db="EMBL/GenBank/DDBJ databases">
        <title>Rhizobium oryziradicis sp. nov., isolated from the root of rice.</title>
        <authorList>
            <person name="Zhao J."/>
            <person name="Zhang X."/>
        </authorList>
    </citation>
    <scope>NUCLEOTIDE SEQUENCE [LARGE SCALE GENOMIC DNA]</scope>
    <source>
        <strain evidence="2 3">14971</strain>
    </source>
</reference>
<dbReference type="RefSeq" id="WP_075615423.1">
    <property type="nucleotide sequence ID" value="NZ_JACIED010000001.1"/>
</dbReference>
<dbReference type="EMBL" id="MKIN01000022">
    <property type="protein sequence ID" value="OLP49637.1"/>
    <property type="molecule type" value="Genomic_DNA"/>
</dbReference>
<evidence type="ECO:0000313" key="2">
    <source>
        <dbReference type="EMBL" id="OLP49637.1"/>
    </source>
</evidence>
<gene>
    <name evidence="2" type="ORF">BJF91_21755</name>
    <name evidence="1" type="ORF">GGQ71_000973</name>
</gene>
<comment type="caution">
    <text evidence="2">The sequence shown here is derived from an EMBL/GenBank/DDBJ whole genome shotgun (WGS) entry which is preliminary data.</text>
</comment>
<dbReference type="AlphaFoldDB" id="A0A1Q9A577"/>
<dbReference type="STRING" id="887144.BJF91_21755"/>
<dbReference type="Proteomes" id="UP000185598">
    <property type="component" value="Unassembled WGS sequence"/>
</dbReference>
<evidence type="ECO:0000313" key="1">
    <source>
        <dbReference type="EMBL" id="MBB4006737.1"/>
    </source>
</evidence>
<organism evidence="2 3">
    <name type="scientific">Allorhizobium taibaishanense</name>
    <dbReference type="NCBI Taxonomy" id="887144"/>
    <lineage>
        <taxon>Bacteria</taxon>
        <taxon>Pseudomonadati</taxon>
        <taxon>Pseudomonadota</taxon>
        <taxon>Alphaproteobacteria</taxon>
        <taxon>Hyphomicrobiales</taxon>
        <taxon>Rhizobiaceae</taxon>
        <taxon>Rhizobium/Agrobacterium group</taxon>
        <taxon>Allorhizobium</taxon>
    </lineage>
</organism>
<keyword evidence="3" id="KW-1185">Reference proteome</keyword>
<accession>A0A1Q9A577</accession>
<proteinExistence type="predicted"/>
<dbReference type="EMBL" id="JACIED010000001">
    <property type="protein sequence ID" value="MBB4006737.1"/>
    <property type="molecule type" value="Genomic_DNA"/>
</dbReference>